<dbReference type="Proteomes" id="UP001165085">
    <property type="component" value="Unassembled WGS sequence"/>
</dbReference>
<dbReference type="GO" id="GO:0047734">
    <property type="term" value="F:CDP-glycerol diphosphatase activity"/>
    <property type="evidence" value="ECO:0007669"/>
    <property type="project" value="TreeGrafter"/>
</dbReference>
<evidence type="ECO:0000256" key="1">
    <source>
        <dbReference type="SAM" id="SignalP"/>
    </source>
</evidence>
<feature type="chain" id="PRO_5040881486" description="Calcineurin-like phosphoesterase domain-containing protein" evidence="1">
    <location>
        <begin position="25"/>
        <end position="359"/>
    </location>
</feature>
<dbReference type="Pfam" id="PF00149">
    <property type="entry name" value="Metallophos"/>
    <property type="match status" value="1"/>
</dbReference>
<evidence type="ECO:0000313" key="4">
    <source>
        <dbReference type="Proteomes" id="UP001165085"/>
    </source>
</evidence>
<proteinExistence type="predicted"/>
<reference evidence="4" key="1">
    <citation type="journal article" date="2023" name="Commun. Biol.">
        <title>Genome analysis of Parmales, the sister group of diatoms, reveals the evolutionary specialization of diatoms from phago-mixotrophs to photoautotrophs.</title>
        <authorList>
            <person name="Ban H."/>
            <person name="Sato S."/>
            <person name="Yoshikawa S."/>
            <person name="Yamada K."/>
            <person name="Nakamura Y."/>
            <person name="Ichinomiya M."/>
            <person name="Sato N."/>
            <person name="Blanc-Mathieu R."/>
            <person name="Endo H."/>
            <person name="Kuwata A."/>
            <person name="Ogata H."/>
        </authorList>
    </citation>
    <scope>NUCLEOTIDE SEQUENCE [LARGE SCALE GENOMIC DNA]</scope>
    <source>
        <strain evidence="4">NIES 3701</strain>
    </source>
</reference>
<dbReference type="OrthoDB" id="9675250at2759"/>
<dbReference type="GO" id="GO:0047631">
    <property type="term" value="F:ADP-ribose diphosphatase activity"/>
    <property type="evidence" value="ECO:0007669"/>
    <property type="project" value="TreeGrafter"/>
</dbReference>
<organism evidence="3 4">
    <name type="scientific">Triparma strigata</name>
    <dbReference type="NCBI Taxonomy" id="1606541"/>
    <lineage>
        <taxon>Eukaryota</taxon>
        <taxon>Sar</taxon>
        <taxon>Stramenopiles</taxon>
        <taxon>Ochrophyta</taxon>
        <taxon>Bolidophyceae</taxon>
        <taxon>Parmales</taxon>
        <taxon>Triparmaceae</taxon>
        <taxon>Triparma</taxon>
    </lineage>
</organism>
<protein>
    <recommendedName>
        <fullName evidence="2">Calcineurin-like phosphoesterase domain-containing protein</fullName>
    </recommendedName>
</protein>
<dbReference type="AlphaFoldDB" id="A0A9W7C8C5"/>
<comment type="caution">
    <text evidence="3">The sequence shown here is derived from an EMBL/GenBank/DDBJ whole genome shotgun (WGS) entry which is preliminary data.</text>
</comment>
<dbReference type="GO" id="GO:0008663">
    <property type="term" value="F:2',3'-cyclic-nucleotide 2'-phosphodiesterase activity"/>
    <property type="evidence" value="ECO:0007669"/>
    <property type="project" value="TreeGrafter"/>
</dbReference>
<feature type="domain" description="Calcineurin-like phosphoesterase" evidence="2">
    <location>
        <begin position="39"/>
        <end position="300"/>
    </location>
</feature>
<dbReference type="PANTHER" id="PTHR16509:SF1">
    <property type="entry name" value="MANGANESE-DEPENDENT ADP-RIBOSE_CDP-ALCOHOL DIPHOSPHATASE"/>
    <property type="match status" value="1"/>
</dbReference>
<keyword evidence="4" id="KW-1185">Reference proteome</keyword>
<dbReference type="GO" id="GO:0030145">
    <property type="term" value="F:manganese ion binding"/>
    <property type="evidence" value="ECO:0007669"/>
    <property type="project" value="TreeGrafter"/>
</dbReference>
<dbReference type="SUPFAM" id="SSF56300">
    <property type="entry name" value="Metallo-dependent phosphatases"/>
    <property type="match status" value="1"/>
</dbReference>
<evidence type="ECO:0000259" key="2">
    <source>
        <dbReference type="Pfam" id="PF00149"/>
    </source>
</evidence>
<feature type="signal peptide" evidence="1">
    <location>
        <begin position="1"/>
        <end position="24"/>
    </location>
</feature>
<accession>A0A9W7C8C5</accession>
<evidence type="ECO:0000313" key="3">
    <source>
        <dbReference type="EMBL" id="GMI01050.1"/>
    </source>
</evidence>
<dbReference type="EMBL" id="BRXY01000575">
    <property type="protein sequence ID" value="GMI01050.1"/>
    <property type="molecule type" value="Genomic_DNA"/>
</dbReference>
<gene>
    <name evidence="3" type="ORF">TrST_g9311</name>
</gene>
<name>A0A9W7C8C5_9STRA</name>
<dbReference type="InterPro" id="IPR004843">
    <property type="entry name" value="Calcineurin-like_PHP"/>
</dbReference>
<sequence>MHACPTLLLLFLLVLSLLLPSASPMNSAPPLPPPPIFSFGVIADIQYAPVPDGSSFSGVPRYYRSALDSTLSAASSWKSIRPNPLSFAINLGDTIDGLAASPSATQHQPALASLSEVMSALATFPNPTYSVYGNHELYALNRSEIKTHLKIPMQVEADNQMVGYYTIRPALGWKFVFVDTYDECVMGRTGSKLAKAEFLLSSNNPNFDRGDINSPEGLEGTDRRWVAFNGGVGSTQLDWIESELIASRSASERVVMLAHQPFHPDSSNPMCLPHNYEALLNLTDSFSSTVVATFSGHTHSSGYALGSAGVHHVVFDAVLESEPGVDTYSVVRVYDDRMVIEGFGDQRSYELEINSTCRR</sequence>
<dbReference type="InterPro" id="IPR029052">
    <property type="entry name" value="Metallo-depent_PP-like"/>
</dbReference>
<dbReference type="Gene3D" id="3.60.21.10">
    <property type="match status" value="1"/>
</dbReference>
<dbReference type="PANTHER" id="PTHR16509">
    <property type="match status" value="1"/>
</dbReference>
<keyword evidence="1" id="KW-0732">Signal</keyword>